<name>A0A2N8ZA13_9VIBR</name>
<dbReference type="InterPro" id="IPR013783">
    <property type="entry name" value="Ig-like_fold"/>
</dbReference>
<dbReference type="Pfam" id="PF19077">
    <property type="entry name" value="Big_13"/>
    <property type="match status" value="4"/>
</dbReference>
<dbReference type="KEGG" id="vta:A0762"/>
<dbReference type="Pfam" id="PF17892">
    <property type="entry name" value="Cadherin_5"/>
    <property type="match status" value="1"/>
</dbReference>
<dbReference type="NCBIfam" id="NF012196">
    <property type="entry name" value="Ig_like_ice"/>
    <property type="match status" value="5"/>
</dbReference>
<dbReference type="NCBIfam" id="TIGR01965">
    <property type="entry name" value="VCBS_repeat"/>
    <property type="match status" value="1"/>
</dbReference>
<accession>A0A2N8ZA13</accession>
<dbReference type="NCBIfam" id="TIGR03661">
    <property type="entry name" value="T1SS_VCA0849"/>
    <property type="match status" value="1"/>
</dbReference>
<evidence type="ECO:0000259" key="3">
    <source>
        <dbReference type="PROSITE" id="PS50234"/>
    </source>
</evidence>
<feature type="region of interest" description="Disordered" evidence="2">
    <location>
        <begin position="89"/>
        <end position="115"/>
    </location>
</feature>
<keyword evidence="1" id="KW-0106">Calcium</keyword>
<feature type="region of interest" description="Disordered" evidence="2">
    <location>
        <begin position="1711"/>
        <end position="1734"/>
    </location>
</feature>
<dbReference type="Pfam" id="PF17803">
    <property type="entry name" value="Cadherin_4"/>
    <property type="match status" value="1"/>
</dbReference>
<dbReference type="InterPro" id="IPR019960">
    <property type="entry name" value="T1SS_VCA0849"/>
</dbReference>
<dbReference type="InterPro" id="IPR036465">
    <property type="entry name" value="vWFA_dom_sf"/>
</dbReference>
<dbReference type="Gene3D" id="2.60.40.10">
    <property type="entry name" value="Immunoglobulins"/>
    <property type="match status" value="10"/>
</dbReference>
<evidence type="ECO:0000256" key="1">
    <source>
        <dbReference type="ARBA" id="ARBA00022837"/>
    </source>
</evidence>
<proteinExistence type="predicted"/>
<dbReference type="SUPFAM" id="SSF51120">
    <property type="entry name" value="beta-Roll"/>
    <property type="match status" value="2"/>
</dbReference>
<dbReference type="Pfam" id="PF00353">
    <property type="entry name" value="HemolysinCabind"/>
    <property type="match status" value="2"/>
</dbReference>
<dbReference type="InterPro" id="IPR049826">
    <property type="entry name" value="Ig-like_ice"/>
</dbReference>
<feature type="compositionally biased region" description="Acidic residues" evidence="2">
    <location>
        <begin position="89"/>
        <end position="98"/>
    </location>
</feature>
<dbReference type="GO" id="GO:0005509">
    <property type="term" value="F:calcium ion binding"/>
    <property type="evidence" value="ECO:0007669"/>
    <property type="project" value="InterPro"/>
</dbReference>
<dbReference type="InterPro" id="IPR002035">
    <property type="entry name" value="VWF_A"/>
</dbReference>
<dbReference type="PROSITE" id="PS00330">
    <property type="entry name" value="HEMOLYSIN_CALCIUM"/>
    <property type="match status" value="3"/>
</dbReference>
<dbReference type="InterPro" id="IPR044016">
    <property type="entry name" value="Big_13"/>
</dbReference>
<dbReference type="InterPro" id="IPR040853">
    <property type="entry name" value="RapA2_cadherin-like"/>
</dbReference>
<dbReference type="InterPro" id="IPR018511">
    <property type="entry name" value="Hemolysin-typ_Ca-bd_CS"/>
</dbReference>
<dbReference type="EMBL" id="LT960611">
    <property type="protein sequence ID" value="SON48741.1"/>
    <property type="molecule type" value="Genomic_DNA"/>
</dbReference>
<evidence type="ECO:0000256" key="2">
    <source>
        <dbReference type="SAM" id="MobiDB-lite"/>
    </source>
</evidence>
<dbReference type="SUPFAM" id="SSF53300">
    <property type="entry name" value="vWA-like"/>
    <property type="match status" value="1"/>
</dbReference>
<dbReference type="InterPro" id="IPR010221">
    <property type="entry name" value="VCBS_dom"/>
</dbReference>
<dbReference type="Proteomes" id="UP000235828">
    <property type="component" value="Chromosome A"/>
</dbReference>
<reference evidence="4 5" key="1">
    <citation type="submission" date="2017-10" db="EMBL/GenBank/DDBJ databases">
        <authorList>
            <person name="Banno H."/>
            <person name="Chua N.-H."/>
        </authorList>
    </citation>
    <scope>NUCLEOTIDE SEQUENCE [LARGE SCALE GENOMIC DNA]</scope>
    <source>
        <strain evidence="4">Vibrio tapetis CECT4600</strain>
    </source>
</reference>
<evidence type="ECO:0000313" key="4">
    <source>
        <dbReference type="EMBL" id="SON48741.1"/>
    </source>
</evidence>
<organism evidence="4 5">
    <name type="scientific">Vibrio tapetis subsp. tapetis</name>
    <dbReference type="NCBI Taxonomy" id="1671868"/>
    <lineage>
        <taxon>Bacteria</taxon>
        <taxon>Pseudomonadati</taxon>
        <taxon>Pseudomonadota</taxon>
        <taxon>Gammaproteobacteria</taxon>
        <taxon>Vibrionales</taxon>
        <taxon>Vibrionaceae</taxon>
        <taxon>Vibrio</taxon>
    </lineage>
</organism>
<dbReference type="OrthoDB" id="5918423at2"/>
<evidence type="ECO:0000313" key="5">
    <source>
        <dbReference type="Proteomes" id="UP000235828"/>
    </source>
</evidence>
<dbReference type="RefSeq" id="WP_102521537.1">
    <property type="nucleotide sequence ID" value="NZ_LT960611.1"/>
</dbReference>
<dbReference type="InterPro" id="IPR001343">
    <property type="entry name" value="Hemolysn_Ca-bd"/>
</dbReference>
<keyword evidence="5" id="KW-1185">Reference proteome</keyword>
<sequence>MDSVFSLLSASAVASGQIIVIDALGNLKVVPEGAALKPGEVVVSNGDDQITVDGNDLPSASIVGDDLSLTELNLDDEINQIFAALESGEDPTQFDDEFAPAAGEATSGSSLTASGEIERTGTQTLASTSFDTSALQSQGLSQTQSLTLLESYRSLISTDDAAPESELPVITVADISETEDNTPLFSGTATNVNGDLTLTVNGKDYTVTPEADGSWSFELPQEDALTDGAHEVTVTGQNDQGDSSSASDQFSVDVKPQVTIVDQTVSESSTPVFSGTSSNTDGDLTVNVNGKDYSVTPDSDGNWTLPLPAEDALDDGDYTVVVTGSDTQGNSATDSDSIQIDANKPLVSISDQTVTADNTPVFSGTSSNTDGDLTLTVNGKDYSVTPNADGSWSFELPAEDALADAEYDVVIKGSDSQGNEAQDTDAFVVDTVANAGTVTTNNITDDDIINAQESNETIQVSGTATGGDISTGDTVSMTINGKSYTTTVDGDGNWSVDVAGSDLAKDTEFDVNVESSDGVGNTVTSTGTSTHSVDDTPIAINIDIDPITEDSVINAVEAAGTVAVTGTVTGDSFDTGTVILLIGGVEYTGAIVDGKYSIDVPGSALTSDSDRLVDATVSVSNDIGQSGTATSTEAYFVDTSARATIRVNDITSDDIINASESESTIIVSGRVGFDAKAGDVVSMTINGTVYTATVLANKTWSTNVAGADLAQDSSFVASITGEDNAGNPYSASTTSTHTVDLVAEAGTVTVANITEDDVINAKESGETITVTGTATGGDIDEGDVVSMTINGKAYTTTVDASGNWTVDVAGSDLAADTEFDVLVMSNDNAGNTVESKTTSEHVVDISPNTGAPSVSIVDDNNPDDGVINKDELGNDNVQVKVDVLHGELVEGGHVTLSINGSDVSLKLDGNALVNLDGTAQSTYSYNNGAITWTETVAEGASIKVDATQTDRDGNVSKEGSDEAKVDTEFTTDGDYAPSVSIVDDNNPDDGVINKDELGNDNVQVKVDVLHGELVEGGHVTLSINGSDVSLKLDGNALVNLDGTAQSTYSYNNGAITWTETVAEGASIKVDATQTDRDGNVSKEGSDEAKVDTEAFASIDVDRITSDSIINSAESATDVIVPITGWVGDDAKPGDTVTITLDGAIIGTAEVSNQTNAQGKYLFSVDVLGSTLASTTLTNPSIVATVTGKDGAGNDFSESSTEIYKVDQFVDIDPFVTDGNELDNDNVINFDEKGNVQIGAFIEENATVNSITITDSEGQSITITNGFVYDSSNDYFELTTDVSTLVDGKLSVVINVTDPAGNTADSEVVEIEKDTAVLTETAGDGTAAITFDLTDATDSGTNGDLVTVTKSPSVTGITESNAVIKLTFLDINGDEKTVTGTANSQGIYSIDLGHELVVGDTSIAIEVTDEAGNKASESQMIKVVESPNSPAITNITDDSGASDYTTVTLHGTGSVVGNTIEVFAKDGTGAYVSIGTALVVAGSPTPTWTLDISSESAIPLNDNEFLYAKETDSYGNTSQASDTVHYYHGDFDPAQSETTDDYVLLGTGDDEFIVDQDDANDKLVADGGAGIDTAKFDFAKDAQGVTVTINTAGEVVVVDPQGDTNTFREFEKFDFDGEVISKDEILQPDVNIIDADNILTQVELGQNVNYTVKLPVGAAVGSTLVLTIEGVAQTPIQITQQHLNDGQLNLSLPGSDVVGSELTIGAQITLENGQTGESGSDSIDVNTAPNAENDSLNNIDEETIVTIAKSDLVVNDSDADNDSFSITNVGNAVGGTVAIIGSNVVFTPTEHFNGKASFTYTITDAHGDTDTATVEFTYDAVNDQANITGIDVGSVTEVDGSVILSDTGTLYSTDVDNVDNLFLTNVTDVVHPEEGAPHGSLTMTTAGVWTYNVSNSDIESLAINQTRVESFIVKSADGTTHQIDVTITGTNDEPTVSGPVTKMVAEDSSSTVDLLQNASDVDNGHSLSVVDLGALPDGVTVSGSTLTIDTSHASYQHLGKDDSMDVTVNYKVKDENGATVDQSAVITVTGTNDDPVAQSFKLTTDSNGDAEFKFTDVDLNLVTQDSAVSDVEDDHDGTTLKIVIDEDPLFGDFYVAGTNQKVSQGTEIDADTKLEYRAADDANDKLSFDAVDYINAGNSVGSSVKAIVIGGVSITGGVYAGNMESGATLTEANLGYDSSDKDRGFGVNSPTDVDNEISSGAQEYMRIDFAEGVTVTSADISFASMHGHYSAGEPQNAQVNIFLYRDGVHVETLVVDADNGDSLANSLATKTIEFADGFDEIRVTTTANSNSNFTVRGVEVNESTISESIDYHAVDADGADSNTAQITVDGTTSDAKPDVSVQIGEPKIISHVDQTTHSVVRVYNGLSQAEQDYNGSGQTVSGNNSNNDLGGYYHSQNSHLIIGQGGNDYILASGLVDKDDILIGGNGILGDANHNKNDDDQDTLAGYGGNDILVGEGGDDALYGGDGIDTAVYAGNFADYEISDVSITNDGGKNKFFTVEDKIGSASSRSNEGDDDLYDVEYLQFADGIFHWDGDSWENIEQTYLEYPLDIDASVGDITSDTIHSLTIEGLPSGSEVVNSNGDVVGSLNGDGTWSVPVTSGQTEINIDGLSVRIPQGEQLSINVKVEAIDSGNNDIESSEASATAPHEVFVAQDETPPTLISLVLDSSGSMDDYSHDGVTRMNLMLQASVSMLEDVKAQPGSKEVHVQLIDFDNRVSGNSEKNMSPIGWFTVDQAIAILTSAQSGSVEVDGTKYFEVKGGTDYEEAAYATINGYDSLPTGVDSSNTNDVVYFISDGESNGGWSSDASNAWQDFAKGKDVTAVGIVQSATSDTSIEHLEDISNKVVYIPDSELTTKLPQLAPTIGQAGDLLGADSTSKVVIDADKLDVIQYIAEDGSITTPSINPTVVNGELKITTDYGELFISEDGSYVFEPSSTATDVNTGKAVGFEVLYTLVDSQGNESQHLMSLNINSDGETVLAQSHAQVGSTSDDLLVGTNFDDILLGGDGEDTLTGGLGSDILTGGGDADIFKWVDGDLDGSTDRITDFSITEGDKVDLSDLFTDTPTQQQVTELLDNIKVDGDSDSSSMVVEKSGQQVTIEFDGLSAADLTNNLSNILVIKED</sequence>
<feature type="domain" description="VWFA" evidence="3">
    <location>
        <begin position="2659"/>
        <end position="2862"/>
    </location>
</feature>
<dbReference type="NCBIfam" id="NF033510">
    <property type="entry name" value="Ca_tandemer"/>
    <property type="match status" value="7"/>
</dbReference>
<dbReference type="PROSITE" id="PS50234">
    <property type="entry name" value="VWFA"/>
    <property type="match status" value="1"/>
</dbReference>
<dbReference type="InterPro" id="IPR011049">
    <property type="entry name" value="Serralysin-like_metalloprot_C"/>
</dbReference>
<dbReference type="InterPro" id="IPR041690">
    <property type="entry name" value="Cadherin_5"/>
</dbReference>
<gene>
    <name evidence="4" type="ORF">VTAP4600_A0762</name>
</gene>
<protein>
    <recommendedName>
        <fullName evidence="3">VWFA domain-containing protein</fullName>
    </recommendedName>
</protein>